<evidence type="ECO:0000313" key="4">
    <source>
        <dbReference type="Proteomes" id="UP001596042"/>
    </source>
</evidence>
<dbReference type="SMART" id="SM00972">
    <property type="entry name" value="SCPU"/>
    <property type="match status" value="2"/>
</dbReference>
<dbReference type="PANTHER" id="PTHR37089">
    <property type="entry name" value="PROTEIN U-RELATED"/>
    <property type="match status" value="1"/>
</dbReference>
<sequence>MRSLQLALFMVSMLMMAVLIRPDAAQAQLADCSVSSGLLTFSGFDILSGEPVAGSTTVNVTCDFLATSSITVCLGINAGTAGATGADRHLSNGLMKMTYRLYQDPARTILWGSDSDPALGNALPVTMSAPFPRGTTTVPVTIYGLLNGSQTEVPIGNYLSNLTITVQYPTVEAPLLSDCSMMGNYMPAATQSNLNVLARLIKSCHVTTQDIDFGSHQALDTTIEATGKVNVTCTGATSYAIGLEMGEHTATTRRMKNGSDYIIYGLYQDGAYQQPWGTLQSGQAKFGVGNGLTQAHTVYGRVLPQKTPPVKTYTDSVAVTITY</sequence>
<dbReference type="Pfam" id="PF05229">
    <property type="entry name" value="SCPU"/>
    <property type="match status" value="2"/>
</dbReference>
<evidence type="ECO:0000313" key="3">
    <source>
        <dbReference type="EMBL" id="MFC4624835.1"/>
    </source>
</evidence>
<dbReference type="Proteomes" id="UP001596042">
    <property type="component" value="Unassembled WGS sequence"/>
</dbReference>
<feature type="domain" description="Spore coat protein U/FanG" evidence="2">
    <location>
        <begin position="24"/>
        <end position="165"/>
    </location>
</feature>
<proteinExistence type="predicted"/>
<keyword evidence="4" id="KW-1185">Reference proteome</keyword>
<gene>
    <name evidence="3" type="ORF">ACFO1V_06295</name>
</gene>
<dbReference type="EMBL" id="JBHSEL010000047">
    <property type="protein sequence ID" value="MFC4624835.1"/>
    <property type="molecule type" value="Genomic_DNA"/>
</dbReference>
<feature type="signal peptide" evidence="1">
    <location>
        <begin position="1"/>
        <end position="17"/>
    </location>
</feature>
<dbReference type="InterPro" id="IPR007893">
    <property type="entry name" value="Spore_coat_U/FanG"/>
</dbReference>
<comment type="caution">
    <text evidence="3">The sequence shown here is derived from an EMBL/GenBank/DDBJ whole genome shotgun (WGS) entry which is preliminary data.</text>
</comment>
<evidence type="ECO:0000259" key="2">
    <source>
        <dbReference type="Pfam" id="PF05229"/>
    </source>
</evidence>
<organism evidence="3 4">
    <name type="scientific">Daeguia caeni</name>
    <dbReference type="NCBI Taxonomy" id="439612"/>
    <lineage>
        <taxon>Bacteria</taxon>
        <taxon>Pseudomonadati</taxon>
        <taxon>Pseudomonadota</taxon>
        <taxon>Alphaproteobacteria</taxon>
        <taxon>Hyphomicrobiales</taxon>
        <taxon>Brucellaceae</taxon>
        <taxon>Daeguia</taxon>
    </lineage>
</organism>
<accession>A0ABV9H6X8</accession>
<reference evidence="4" key="1">
    <citation type="journal article" date="2019" name="Int. J. Syst. Evol. Microbiol.">
        <title>The Global Catalogue of Microorganisms (GCM) 10K type strain sequencing project: providing services to taxonomists for standard genome sequencing and annotation.</title>
        <authorList>
            <consortium name="The Broad Institute Genomics Platform"/>
            <consortium name="The Broad Institute Genome Sequencing Center for Infectious Disease"/>
            <person name="Wu L."/>
            <person name="Ma J."/>
        </authorList>
    </citation>
    <scope>NUCLEOTIDE SEQUENCE [LARGE SCALE GENOMIC DNA]</scope>
    <source>
        <strain evidence="4">CGMCC 1.15731</strain>
    </source>
</reference>
<evidence type="ECO:0000256" key="1">
    <source>
        <dbReference type="SAM" id="SignalP"/>
    </source>
</evidence>
<name>A0ABV9H6X8_9HYPH</name>
<feature type="chain" id="PRO_5045417099" evidence="1">
    <location>
        <begin position="18"/>
        <end position="323"/>
    </location>
</feature>
<dbReference type="RefSeq" id="WP_374833495.1">
    <property type="nucleotide sequence ID" value="NZ_JBHEEZ010000026.1"/>
</dbReference>
<protein>
    <submittedName>
        <fullName evidence="3">Spore coat U domain-containing protein</fullName>
    </submittedName>
</protein>
<keyword evidence="1" id="KW-0732">Signal</keyword>
<dbReference type="InterPro" id="IPR053167">
    <property type="entry name" value="Spore_coat_component"/>
</dbReference>
<feature type="domain" description="Spore coat protein U/FanG" evidence="2">
    <location>
        <begin position="192"/>
        <end position="320"/>
    </location>
</feature>